<evidence type="ECO:0000256" key="1">
    <source>
        <dbReference type="ARBA" id="ARBA00008987"/>
    </source>
</evidence>
<dbReference type="PANTHER" id="PTHR46115">
    <property type="entry name" value="THIOREDOXIN-LIKE PROTEIN 1"/>
    <property type="match status" value="1"/>
</dbReference>
<reference evidence="4 5" key="1">
    <citation type="submission" date="2013-05" db="EMBL/GenBank/DDBJ databases">
        <title>Drechslerella stenobrocha genome reveals carnivorous origination and mechanical trapping mechanism of predatory fungi.</title>
        <authorList>
            <person name="Liu X."/>
            <person name="Zhang W."/>
            <person name="Liu K."/>
        </authorList>
    </citation>
    <scope>NUCLEOTIDE SEQUENCE [LARGE SCALE GENOMIC DNA]</scope>
    <source>
        <strain evidence="4 5">248</strain>
    </source>
</reference>
<comment type="similarity">
    <text evidence="1">Belongs to the thioredoxin family.</text>
</comment>
<feature type="domain" description="Thioredoxin" evidence="3">
    <location>
        <begin position="1"/>
        <end position="114"/>
    </location>
</feature>
<sequence>MGIPELKGDVKEFREFIAEGVTVVDFHAVWCGPCKQISPILEKLATEVETVKYLKVDVDEAPDVSAECGIRAMPTFMVFKDGEKVNELVAGKPVTPFEQPPDNAALTFVNNYGRIIVILLGLLIWYVKREPAEAGAKEFPAEL</sequence>
<dbReference type="Pfam" id="PF00085">
    <property type="entry name" value="Thioredoxin"/>
    <property type="match status" value="1"/>
</dbReference>
<dbReference type="InterPro" id="IPR013766">
    <property type="entry name" value="Thioredoxin_domain"/>
</dbReference>
<dbReference type="AlphaFoldDB" id="W7I6N9"/>
<dbReference type="InterPro" id="IPR017937">
    <property type="entry name" value="Thioredoxin_CS"/>
</dbReference>
<name>W7I6N9_9PEZI</name>
<dbReference type="PRINTS" id="PR00421">
    <property type="entry name" value="THIOREDOXIN"/>
</dbReference>
<dbReference type="PROSITE" id="PS51352">
    <property type="entry name" value="THIOREDOXIN_2"/>
    <property type="match status" value="1"/>
</dbReference>
<evidence type="ECO:0000313" key="4">
    <source>
        <dbReference type="EMBL" id="EWC47913.1"/>
    </source>
</evidence>
<dbReference type="Gene3D" id="3.40.30.10">
    <property type="entry name" value="Glutaredoxin"/>
    <property type="match status" value="1"/>
</dbReference>
<dbReference type="OrthoDB" id="10263751at2759"/>
<dbReference type="InterPro" id="IPR036249">
    <property type="entry name" value="Thioredoxin-like_sf"/>
</dbReference>
<dbReference type="Proteomes" id="UP000024837">
    <property type="component" value="Unassembled WGS sequence"/>
</dbReference>
<dbReference type="EMBL" id="KI966407">
    <property type="protein sequence ID" value="EWC47913.1"/>
    <property type="molecule type" value="Genomic_DNA"/>
</dbReference>
<keyword evidence="5" id="KW-1185">Reference proteome</keyword>
<proteinExistence type="inferred from homology"/>
<dbReference type="PROSITE" id="PS00194">
    <property type="entry name" value="THIOREDOXIN_1"/>
    <property type="match status" value="1"/>
</dbReference>
<organism evidence="4 5">
    <name type="scientific">Drechslerella stenobrocha 248</name>
    <dbReference type="NCBI Taxonomy" id="1043628"/>
    <lineage>
        <taxon>Eukaryota</taxon>
        <taxon>Fungi</taxon>
        <taxon>Dikarya</taxon>
        <taxon>Ascomycota</taxon>
        <taxon>Pezizomycotina</taxon>
        <taxon>Orbiliomycetes</taxon>
        <taxon>Orbiliales</taxon>
        <taxon>Orbiliaceae</taxon>
        <taxon>Drechslerella</taxon>
    </lineage>
</organism>
<gene>
    <name evidence="4" type="ORF">DRE_02795</name>
</gene>
<dbReference type="SUPFAM" id="SSF52833">
    <property type="entry name" value="Thioredoxin-like"/>
    <property type="match status" value="1"/>
</dbReference>
<keyword evidence="2" id="KW-1015">Disulfide bond</keyword>
<evidence type="ECO:0000313" key="5">
    <source>
        <dbReference type="Proteomes" id="UP000024837"/>
    </source>
</evidence>
<evidence type="ECO:0000259" key="3">
    <source>
        <dbReference type="PROSITE" id="PS51352"/>
    </source>
</evidence>
<dbReference type="HOGENOM" id="CLU_090389_14_5_1"/>
<dbReference type="CDD" id="cd02947">
    <property type="entry name" value="TRX_family"/>
    <property type="match status" value="1"/>
</dbReference>
<protein>
    <recommendedName>
        <fullName evidence="3">Thioredoxin domain-containing protein</fullName>
    </recommendedName>
</protein>
<accession>W7I6N9</accession>
<evidence type="ECO:0000256" key="2">
    <source>
        <dbReference type="ARBA" id="ARBA00023157"/>
    </source>
</evidence>